<feature type="region of interest" description="Disordered" evidence="1">
    <location>
        <begin position="74"/>
        <end position="96"/>
    </location>
</feature>
<evidence type="ECO:0000256" key="2">
    <source>
        <dbReference type="SAM" id="Phobius"/>
    </source>
</evidence>
<dbReference type="RefSeq" id="WP_132110679.1">
    <property type="nucleotide sequence ID" value="NZ_SLWS01000001.1"/>
</dbReference>
<gene>
    <name evidence="3" type="ORF">EV192_101525</name>
</gene>
<feature type="transmembrane region" description="Helical" evidence="2">
    <location>
        <begin position="45"/>
        <end position="65"/>
    </location>
</feature>
<dbReference type="Proteomes" id="UP000295680">
    <property type="component" value="Unassembled WGS sequence"/>
</dbReference>
<protein>
    <submittedName>
        <fullName evidence="3">Uncharacterized protein</fullName>
    </submittedName>
</protein>
<evidence type="ECO:0000313" key="3">
    <source>
        <dbReference type="EMBL" id="TCO64743.1"/>
    </source>
</evidence>
<dbReference type="OrthoDB" id="3689098at2"/>
<keyword evidence="2" id="KW-0812">Transmembrane</keyword>
<proteinExistence type="predicted"/>
<dbReference type="EMBL" id="SLWS01000001">
    <property type="protein sequence ID" value="TCO64743.1"/>
    <property type="molecule type" value="Genomic_DNA"/>
</dbReference>
<keyword evidence="2" id="KW-0472">Membrane</keyword>
<name>A0A4R2JWB3_9PSEU</name>
<organism evidence="3 4">
    <name type="scientific">Actinocrispum wychmicini</name>
    <dbReference type="NCBI Taxonomy" id="1213861"/>
    <lineage>
        <taxon>Bacteria</taxon>
        <taxon>Bacillati</taxon>
        <taxon>Actinomycetota</taxon>
        <taxon>Actinomycetes</taxon>
        <taxon>Pseudonocardiales</taxon>
        <taxon>Pseudonocardiaceae</taxon>
        <taxon>Actinocrispum</taxon>
    </lineage>
</organism>
<evidence type="ECO:0000313" key="4">
    <source>
        <dbReference type="Proteomes" id="UP000295680"/>
    </source>
</evidence>
<feature type="compositionally biased region" description="Low complexity" evidence="1">
    <location>
        <begin position="79"/>
        <end position="94"/>
    </location>
</feature>
<keyword evidence="2" id="KW-1133">Transmembrane helix</keyword>
<comment type="caution">
    <text evidence="3">The sequence shown here is derived from an EMBL/GenBank/DDBJ whole genome shotgun (WGS) entry which is preliminary data.</text>
</comment>
<evidence type="ECO:0000256" key="1">
    <source>
        <dbReference type="SAM" id="MobiDB-lite"/>
    </source>
</evidence>
<sequence>MDELERRLRSALTDMAGEVPPSHNAWAEQERRLALKSRRTRLRPALLAAVAAAVVALVAIPVIILNSRSSAPVDHAAIPTATPPESSESSASPPVKTFPQVNGYSYQSIPGETLLTPPTWLDNLQQGRSIVGYVVNRESLGGPAWCYAVVTQGGPVNGPNQQGAATCQPIKPAGKSLFWSQTQIPDTDTPGVFVFVTGPQVDNILVRRGEGDGYRQAYTFGRTQDFAVLMVQMASDRLPKAYTARDKDNKPLESK</sequence>
<accession>A0A4R2JWB3</accession>
<keyword evidence="4" id="KW-1185">Reference proteome</keyword>
<reference evidence="3 4" key="1">
    <citation type="submission" date="2019-03" db="EMBL/GenBank/DDBJ databases">
        <title>Genomic Encyclopedia of Type Strains, Phase IV (KMG-IV): sequencing the most valuable type-strain genomes for metagenomic binning, comparative biology and taxonomic classification.</title>
        <authorList>
            <person name="Goeker M."/>
        </authorList>
    </citation>
    <scope>NUCLEOTIDE SEQUENCE [LARGE SCALE GENOMIC DNA]</scope>
    <source>
        <strain evidence="3 4">DSM 45934</strain>
    </source>
</reference>
<dbReference type="AlphaFoldDB" id="A0A4R2JWB3"/>